<dbReference type="InterPro" id="IPR050807">
    <property type="entry name" value="TransReg_Diox_bact_type"/>
</dbReference>
<dbReference type="SMART" id="SM00530">
    <property type="entry name" value="HTH_XRE"/>
    <property type="match status" value="1"/>
</dbReference>
<dbReference type="PANTHER" id="PTHR46797">
    <property type="entry name" value="HTH-TYPE TRANSCRIPTIONAL REGULATOR"/>
    <property type="match status" value="1"/>
</dbReference>
<dbReference type="Gene3D" id="1.10.260.40">
    <property type="entry name" value="lambda repressor-like DNA-binding domains"/>
    <property type="match status" value="1"/>
</dbReference>
<dbReference type="AlphaFoldDB" id="A0A010S5G2"/>
<feature type="domain" description="HTH cro/C1-type" evidence="2">
    <location>
        <begin position="9"/>
        <end position="63"/>
    </location>
</feature>
<dbReference type="PATRIC" id="fig|1042209.11.peg.660"/>
<dbReference type="GO" id="GO:0005829">
    <property type="term" value="C:cytosol"/>
    <property type="evidence" value="ECO:0007669"/>
    <property type="project" value="TreeGrafter"/>
</dbReference>
<dbReference type="GO" id="GO:0003700">
    <property type="term" value="F:DNA-binding transcription factor activity"/>
    <property type="evidence" value="ECO:0007669"/>
    <property type="project" value="TreeGrafter"/>
</dbReference>
<name>A0A010S5G2_PSEFL</name>
<evidence type="ECO:0000313" key="4">
    <source>
        <dbReference type="Proteomes" id="UP000022611"/>
    </source>
</evidence>
<dbReference type="HOGENOM" id="CLU_1863462_0_0_6"/>
<dbReference type="Pfam" id="PF01381">
    <property type="entry name" value="HTH_3"/>
    <property type="match status" value="1"/>
</dbReference>
<dbReference type="PANTHER" id="PTHR46797:SF1">
    <property type="entry name" value="METHYLPHOSPHONATE SYNTHASE"/>
    <property type="match status" value="1"/>
</dbReference>
<dbReference type="GO" id="GO:0003677">
    <property type="term" value="F:DNA binding"/>
    <property type="evidence" value="ECO:0007669"/>
    <property type="project" value="UniProtKB-KW"/>
</dbReference>
<dbReference type="RefSeq" id="WP_019689951.1">
    <property type="nucleotide sequence ID" value="NZ_AFOY02000004.1"/>
</dbReference>
<dbReference type="CDD" id="cd00093">
    <property type="entry name" value="HTH_XRE"/>
    <property type="match status" value="1"/>
</dbReference>
<proteinExistence type="predicted"/>
<sequence length="137" mass="15385">MNDTFADKLAYLRAQKGLTQRELAALTGIAWSMISKYESGQSKPRLKVLLRLAEALGVSSEDLLGIQESKPRDLSIGLPQDSLDELQRIADESGKSFKEVVSETLRWGLKMFKEDPEFAASIKRGIEESRELREKAK</sequence>
<comment type="caution">
    <text evidence="3">The sequence shown here is derived from an EMBL/GenBank/DDBJ whole genome shotgun (WGS) entry which is preliminary data.</text>
</comment>
<dbReference type="Proteomes" id="UP000022611">
    <property type="component" value="Unassembled WGS sequence"/>
</dbReference>
<dbReference type="InterPro" id="IPR010982">
    <property type="entry name" value="Lambda_DNA-bd_dom_sf"/>
</dbReference>
<dbReference type="EMBL" id="AFOY02000004">
    <property type="protein sequence ID" value="EXF95804.1"/>
    <property type="molecule type" value="Genomic_DNA"/>
</dbReference>
<reference evidence="3 4" key="1">
    <citation type="journal article" date="2011" name="J. Bacteriol.">
        <title>Draft genome sequence of the polycyclic aromatic hydrocarbon-degrading, genetically engineered bioluminescent bioreporter Pseudomonas fluorescens HK44.</title>
        <authorList>
            <person name="Chauhan A."/>
            <person name="Layton A.C."/>
            <person name="Williams D.E."/>
            <person name="Smartt A.E."/>
            <person name="Ripp S."/>
            <person name="Karpinets T.V."/>
            <person name="Brown S.D."/>
            <person name="Sayler G.S."/>
        </authorList>
    </citation>
    <scope>NUCLEOTIDE SEQUENCE [LARGE SCALE GENOMIC DNA]</scope>
    <source>
        <strain evidence="3 4">HK44</strain>
    </source>
</reference>
<evidence type="ECO:0000259" key="2">
    <source>
        <dbReference type="PROSITE" id="PS50943"/>
    </source>
</evidence>
<protein>
    <submittedName>
        <fullName evidence="3">DNA-binding protein</fullName>
    </submittedName>
</protein>
<dbReference type="OrthoDB" id="7008804at2"/>
<dbReference type="InterPro" id="IPR001387">
    <property type="entry name" value="Cro/C1-type_HTH"/>
</dbReference>
<keyword evidence="1 3" id="KW-0238">DNA-binding</keyword>
<dbReference type="PROSITE" id="PS50943">
    <property type="entry name" value="HTH_CROC1"/>
    <property type="match status" value="1"/>
</dbReference>
<organism evidence="3 4">
    <name type="scientific">Pseudomonas fluorescens HK44</name>
    <dbReference type="NCBI Taxonomy" id="1042209"/>
    <lineage>
        <taxon>Bacteria</taxon>
        <taxon>Pseudomonadati</taxon>
        <taxon>Pseudomonadota</taxon>
        <taxon>Gammaproteobacteria</taxon>
        <taxon>Pseudomonadales</taxon>
        <taxon>Pseudomonadaceae</taxon>
        <taxon>Pseudomonas</taxon>
    </lineage>
</organism>
<gene>
    <name evidence="3" type="ORF">HK44_020675</name>
</gene>
<accession>A0A010S5G2</accession>
<evidence type="ECO:0000313" key="3">
    <source>
        <dbReference type="EMBL" id="EXF95804.1"/>
    </source>
</evidence>
<evidence type="ECO:0000256" key="1">
    <source>
        <dbReference type="ARBA" id="ARBA00023125"/>
    </source>
</evidence>
<dbReference type="SUPFAM" id="SSF47413">
    <property type="entry name" value="lambda repressor-like DNA-binding domains"/>
    <property type="match status" value="1"/>
</dbReference>